<accession>A0A553PIA6</accession>
<dbReference type="PANTHER" id="PTHR13628">
    <property type="entry name" value="TRANSMEMBRANE PROTEIN 267"/>
    <property type="match status" value="1"/>
</dbReference>
<evidence type="ECO:0000313" key="7">
    <source>
        <dbReference type="EMBL" id="TRY77414.1"/>
    </source>
</evidence>
<comment type="caution">
    <text evidence="7">The sequence shown here is derived from an EMBL/GenBank/DDBJ whole genome shotgun (WGS) entry which is preliminary data.</text>
</comment>
<dbReference type="Proteomes" id="UP000318571">
    <property type="component" value="Chromosome 5"/>
</dbReference>
<dbReference type="OMA" id="RSWHIER"/>
<protein>
    <recommendedName>
        <fullName evidence="2">Transmembrane protein 267</fullName>
    </recommendedName>
</protein>
<dbReference type="EMBL" id="VCGU01000004">
    <property type="protein sequence ID" value="TRY77414.1"/>
    <property type="molecule type" value="Genomic_DNA"/>
</dbReference>
<comment type="subcellular location">
    <subcellularLocation>
        <location evidence="1">Membrane</location>
        <topology evidence="1">Multi-pass membrane protein</topology>
    </subcellularLocation>
</comment>
<feature type="transmembrane region" description="Helical" evidence="6">
    <location>
        <begin position="40"/>
        <end position="62"/>
    </location>
</feature>
<name>A0A553PIA6_TIGCA</name>
<proteinExistence type="predicted"/>
<gene>
    <name evidence="7" type="ORF">TCAL_12439</name>
</gene>
<evidence type="ECO:0000256" key="1">
    <source>
        <dbReference type="ARBA" id="ARBA00004141"/>
    </source>
</evidence>
<evidence type="ECO:0000256" key="5">
    <source>
        <dbReference type="ARBA" id="ARBA00023136"/>
    </source>
</evidence>
<keyword evidence="8" id="KW-1185">Reference proteome</keyword>
<keyword evidence="3 6" id="KW-0812">Transmembrane</keyword>
<feature type="transmembrane region" description="Helical" evidence="6">
    <location>
        <begin position="82"/>
        <end position="100"/>
    </location>
</feature>
<feature type="transmembrane region" description="Helical" evidence="6">
    <location>
        <begin position="6"/>
        <end position="28"/>
    </location>
</feature>
<dbReference type="AlphaFoldDB" id="A0A553PIA6"/>
<evidence type="ECO:0000256" key="3">
    <source>
        <dbReference type="ARBA" id="ARBA00022692"/>
    </source>
</evidence>
<keyword evidence="5 6" id="KW-0472">Membrane</keyword>
<dbReference type="PANTHER" id="PTHR13628:SF1">
    <property type="entry name" value="TRANSMEMBRANE PROTEIN 267"/>
    <property type="match status" value="1"/>
</dbReference>
<evidence type="ECO:0000313" key="8">
    <source>
        <dbReference type="Proteomes" id="UP000318571"/>
    </source>
</evidence>
<keyword evidence="4 6" id="KW-1133">Transmembrane helix</keyword>
<organism evidence="7 8">
    <name type="scientific">Tigriopus californicus</name>
    <name type="common">Marine copepod</name>
    <dbReference type="NCBI Taxonomy" id="6832"/>
    <lineage>
        <taxon>Eukaryota</taxon>
        <taxon>Metazoa</taxon>
        <taxon>Ecdysozoa</taxon>
        <taxon>Arthropoda</taxon>
        <taxon>Crustacea</taxon>
        <taxon>Multicrustacea</taxon>
        <taxon>Hexanauplia</taxon>
        <taxon>Copepoda</taxon>
        <taxon>Harpacticoida</taxon>
        <taxon>Harpacticidae</taxon>
        <taxon>Tigriopus</taxon>
    </lineage>
</organism>
<sequence>MLSLWVIGITFVNTLLLALICLSGDWLCGLQSVKGHPWSAALVDNGVHAVIGWASWALILLGSTTSVHRVLDLLSSTAYSRIHLWKFYEIGLCGLIASLVDLDHFVEARSWHIERAGFIVFVAMMSHHLRDAWRRGLWLPLIGDAIPIPYSFYILLVCVMPNFIRLYFMWRGFYFEKALSSFGHEDTNSTASLNIMNNSTYQDV</sequence>
<dbReference type="InterPro" id="IPR026572">
    <property type="entry name" value="TMEM267"/>
</dbReference>
<dbReference type="GO" id="GO:0016020">
    <property type="term" value="C:membrane"/>
    <property type="evidence" value="ECO:0007669"/>
    <property type="project" value="UniProtKB-SubCell"/>
</dbReference>
<evidence type="ECO:0000256" key="4">
    <source>
        <dbReference type="ARBA" id="ARBA00022989"/>
    </source>
</evidence>
<evidence type="ECO:0000256" key="6">
    <source>
        <dbReference type="SAM" id="Phobius"/>
    </source>
</evidence>
<evidence type="ECO:0000256" key="2">
    <source>
        <dbReference type="ARBA" id="ARBA00013977"/>
    </source>
</evidence>
<feature type="transmembrane region" description="Helical" evidence="6">
    <location>
        <begin position="150"/>
        <end position="168"/>
    </location>
</feature>
<reference evidence="7 8" key="1">
    <citation type="journal article" date="2018" name="Nat. Ecol. Evol.">
        <title>Genomic signatures of mitonuclear coevolution across populations of Tigriopus californicus.</title>
        <authorList>
            <person name="Barreto F.S."/>
            <person name="Watson E.T."/>
            <person name="Lima T.G."/>
            <person name="Willett C.S."/>
            <person name="Edmands S."/>
            <person name="Li W."/>
            <person name="Burton R.S."/>
        </authorList>
    </citation>
    <scope>NUCLEOTIDE SEQUENCE [LARGE SCALE GENOMIC DNA]</scope>
    <source>
        <strain evidence="7 8">San Diego</strain>
    </source>
</reference>